<evidence type="ECO:0000313" key="3">
    <source>
        <dbReference type="Proteomes" id="UP000237968"/>
    </source>
</evidence>
<name>A0A2S9Y1N2_9BACT</name>
<proteinExistence type="predicted"/>
<dbReference type="RefSeq" id="WP_181197762.1">
    <property type="nucleotide sequence ID" value="NZ_PVNK01000143.1"/>
</dbReference>
<sequence>MHLRRFAAGALGLGLTACLGPNPLLDAGGDGSESGAETTTGDGDSGDGDSDSRDGDGDGDTGSGDGDGDSGDGDSGDGDGCSNAVHDGDETDLDCGGSCPACEPGEACLEPGDCDSLVCDEQVCATPSCSDDVRNGDELDVDCGGSCRFCEHSVYVDEFDDFEGSDSLWPGLAMFSDGVFAVSYVALATEEIRVRWFDDLATPFGAGEEVTDLLTEPTIASQAMIETDDLDDHTVYMVLNGEDEMSVNRDVFAAARAPGKAAELAPIYQGPNPVAHADMILDGAIATYVWEDDGRIYLRRYDFDLLGGSWITLAQTANPNYANRPGRNPTLARGPEVTVVAWAACDGVMTDACDIELRRFDDGWVEDAPVSLNLQPHPYGDPQLAIADDGRVALTWTRLDNGNREVWAAIVDAELAPDGAAWLLQGGLETPLSPTSDVVALEDGTFAFGWPDALANRVHIRRFIGADTPLVTDVGDEAPWPTTDLPYWVRMATSGNLVAVVWSGKSDNVFQIQGQVLSF</sequence>
<feature type="compositionally biased region" description="Acidic residues" evidence="1">
    <location>
        <begin position="66"/>
        <end position="77"/>
    </location>
</feature>
<evidence type="ECO:0008006" key="4">
    <source>
        <dbReference type="Google" id="ProtNLM"/>
    </source>
</evidence>
<dbReference type="AlphaFoldDB" id="A0A2S9Y1N2"/>
<feature type="compositionally biased region" description="Low complexity" evidence="1">
    <location>
        <begin position="33"/>
        <end position="42"/>
    </location>
</feature>
<gene>
    <name evidence="2" type="ORF">ENSA5_29340</name>
</gene>
<comment type="caution">
    <text evidence="2">The sequence shown here is derived from an EMBL/GenBank/DDBJ whole genome shotgun (WGS) entry which is preliminary data.</text>
</comment>
<protein>
    <recommendedName>
        <fullName evidence="4">BNR repeat domain protein</fullName>
    </recommendedName>
</protein>
<reference evidence="2 3" key="1">
    <citation type="submission" date="2018-03" db="EMBL/GenBank/DDBJ databases">
        <title>Draft Genome Sequences of the Obligatory Marine Myxobacteria Enhygromyxa salina SWB005.</title>
        <authorList>
            <person name="Poehlein A."/>
            <person name="Moghaddam J.A."/>
            <person name="Harms H."/>
            <person name="Alanjari M."/>
            <person name="Koenig G.M."/>
            <person name="Daniel R."/>
            <person name="Schaeberle T.F."/>
        </authorList>
    </citation>
    <scope>NUCLEOTIDE SEQUENCE [LARGE SCALE GENOMIC DNA]</scope>
    <source>
        <strain evidence="2 3">SWB005</strain>
    </source>
</reference>
<dbReference type="EMBL" id="PVNK01000143">
    <property type="protein sequence ID" value="PRP99013.1"/>
    <property type="molecule type" value="Genomic_DNA"/>
</dbReference>
<organism evidence="2 3">
    <name type="scientific">Enhygromyxa salina</name>
    <dbReference type="NCBI Taxonomy" id="215803"/>
    <lineage>
        <taxon>Bacteria</taxon>
        <taxon>Pseudomonadati</taxon>
        <taxon>Myxococcota</taxon>
        <taxon>Polyangia</taxon>
        <taxon>Nannocystales</taxon>
        <taxon>Nannocystaceae</taxon>
        <taxon>Enhygromyxa</taxon>
    </lineage>
</organism>
<evidence type="ECO:0000313" key="2">
    <source>
        <dbReference type="EMBL" id="PRP99013.1"/>
    </source>
</evidence>
<feature type="region of interest" description="Disordered" evidence="1">
    <location>
        <begin position="21"/>
        <end position="83"/>
    </location>
</feature>
<accession>A0A2S9Y1N2</accession>
<dbReference type="PROSITE" id="PS51257">
    <property type="entry name" value="PROKAR_LIPOPROTEIN"/>
    <property type="match status" value="1"/>
</dbReference>
<keyword evidence="3" id="KW-1185">Reference proteome</keyword>
<evidence type="ECO:0000256" key="1">
    <source>
        <dbReference type="SAM" id="MobiDB-lite"/>
    </source>
</evidence>
<dbReference type="Proteomes" id="UP000237968">
    <property type="component" value="Unassembled WGS sequence"/>
</dbReference>